<dbReference type="RefSeq" id="WP_345632031.1">
    <property type="nucleotide sequence ID" value="NZ_BAABJQ010000012.1"/>
</dbReference>
<keyword evidence="2" id="KW-1133">Transmembrane helix</keyword>
<evidence type="ECO:0000313" key="4">
    <source>
        <dbReference type="Proteomes" id="UP001501570"/>
    </source>
</evidence>
<organism evidence="3 4">
    <name type="scientific">Rugosimonospora acidiphila</name>
    <dbReference type="NCBI Taxonomy" id="556531"/>
    <lineage>
        <taxon>Bacteria</taxon>
        <taxon>Bacillati</taxon>
        <taxon>Actinomycetota</taxon>
        <taxon>Actinomycetes</taxon>
        <taxon>Micromonosporales</taxon>
        <taxon>Micromonosporaceae</taxon>
        <taxon>Rugosimonospora</taxon>
    </lineage>
</organism>
<gene>
    <name evidence="3" type="ORF">GCM10023322_42450</name>
</gene>
<keyword evidence="2" id="KW-0812">Transmembrane</keyword>
<dbReference type="Proteomes" id="UP001501570">
    <property type="component" value="Unassembled WGS sequence"/>
</dbReference>
<keyword evidence="4" id="KW-1185">Reference proteome</keyword>
<evidence type="ECO:0000256" key="1">
    <source>
        <dbReference type="SAM" id="MobiDB-lite"/>
    </source>
</evidence>
<proteinExistence type="predicted"/>
<dbReference type="EMBL" id="BAABJQ010000012">
    <property type="protein sequence ID" value="GAA5189487.1"/>
    <property type="molecule type" value="Genomic_DNA"/>
</dbReference>
<name>A0ABP9S106_9ACTN</name>
<feature type="compositionally biased region" description="Low complexity" evidence="1">
    <location>
        <begin position="52"/>
        <end position="74"/>
    </location>
</feature>
<feature type="region of interest" description="Disordered" evidence="1">
    <location>
        <begin position="48"/>
        <end position="85"/>
    </location>
</feature>
<reference evidence="4" key="1">
    <citation type="journal article" date="2019" name="Int. J. Syst. Evol. Microbiol.">
        <title>The Global Catalogue of Microorganisms (GCM) 10K type strain sequencing project: providing services to taxonomists for standard genome sequencing and annotation.</title>
        <authorList>
            <consortium name="The Broad Institute Genomics Platform"/>
            <consortium name="The Broad Institute Genome Sequencing Center for Infectious Disease"/>
            <person name="Wu L."/>
            <person name="Ma J."/>
        </authorList>
    </citation>
    <scope>NUCLEOTIDE SEQUENCE [LARGE SCALE GENOMIC DNA]</scope>
    <source>
        <strain evidence="4">JCM 18304</strain>
    </source>
</reference>
<feature type="transmembrane region" description="Helical" evidence="2">
    <location>
        <begin position="21"/>
        <end position="42"/>
    </location>
</feature>
<keyword evidence="2" id="KW-0472">Membrane</keyword>
<accession>A0ABP9S106</accession>
<evidence type="ECO:0000256" key="2">
    <source>
        <dbReference type="SAM" id="Phobius"/>
    </source>
</evidence>
<comment type="caution">
    <text evidence="3">The sequence shown here is derived from an EMBL/GenBank/DDBJ whole genome shotgun (WGS) entry which is preliminary data.</text>
</comment>
<evidence type="ECO:0000313" key="3">
    <source>
        <dbReference type="EMBL" id="GAA5189487.1"/>
    </source>
</evidence>
<sequence length="206" mass="20986">MEPVQRGAPQAPREPFWRSMAGMMTAGAALITALVGVAAFIYQVSGSNTGQPATTGPAPASVPPAAATGPAIAPSTDTASAPIATDDAGSGPFTVLFNNNGVDLDADPPSVAGGSDPSIDIYDGAGSIQSYPIWSGLAKWTQPGNPGRADCLTLLNGFATVSAAYIKGSQFCVRTRDNRHVALVEFVEPTDGGWKIRVTVWPGAAA</sequence>
<protein>
    <submittedName>
        <fullName evidence="3">Uncharacterized protein</fullName>
    </submittedName>
</protein>